<dbReference type="InterPro" id="IPR023393">
    <property type="entry name" value="START-like_dom_sf"/>
</dbReference>
<dbReference type="EMBL" id="BJYK01000004">
    <property type="protein sequence ID" value="GEN79822.1"/>
    <property type="molecule type" value="Genomic_DNA"/>
</dbReference>
<dbReference type="RefSeq" id="WP_146819401.1">
    <property type="nucleotide sequence ID" value="NZ_BJYK01000004.1"/>
</dbReference>
<keyword evidence="4" id="KW-1185">Reference proteome</keyword>
<evidence type="ECO:0000256" key="1">
    <source>
        <dbReference type="ARBA" id="ARBA00006817"/>
    </source>
</evidence>
<dbReference type="Pfam" id="PF08327">
    <property type="entry name" value="AHSA1"/>
    <property type="match status" value="1"/>
</dbReference>
<evidence type="ECO:0000259" key="2">
    <source>
        <dbReference type="Pfam" id="PF08327"/>
    </source>
</evidence>
<organism evidence="3 4">
    <name type="scientific">Actinotalea fermentans</name>
    <dbReference type="NCBI Taxonomy" id="43671"/>
    <lineage>
        <taxon>Bacteria</taxon>
        <taxon>Bacillati</taxon>
        <taxon>Actinomycetota</taxon>
        <taxon>Actinomycetes</taxon>
        <taxon>Micrococcales</taxon>
        <taxon>Cellulomonadaceae</taxon>
        <taxon>Actinotalea</taxon>
    </lineage>
</organism>
<dbReference type="SUPFAM" id="SSF55961">
    <property type="entry name" value="Bet v1-like"/>
    <property type="match status" value="1"/>
</dbReference>
<accession>A0A511YXA2</accession>
<sequence length="151" mass="16674">MVDILHRVAVRSASPDGVYAALTTLDGLAGWWTQDTTGDVAPGGVIRFRFETANGPDGFDMLVKEAVPGQRVLWEVVDGPAEWIGTHVGFDLAQSDGWTEVLFRHLGWAEPVEFMHHCSTKWAVFLMSLKELVETGAGRPAPRDVKIDNWN</sequence>
<dbReference type="AlphaFoldDB" id="A0A511YXA2"/>
<comment type="caution">
    <text evidence="3">The sequence shown here is derived from an EMBL/GenBank/DDBJ whole genome shotgun (WGS) entry which is preliminary data.</text>
</comment>
<gene>
    <name evidence="3" type="ORF">AFE02nite_15560</name>
</gene>
<protein>
    <submittedName>
        <fullName evidence="3">Activator of HSP90 ATPase</fullName>
    </submittedName>
</protein>
<evidence type="ECO:0000313" key="4">
    <source>
        <dbReference type="Proteomes" id="UP000321484"/>
    </source>
</evidence>
<dbReference type="CDD" id="cd07814">
    <property type="entry name" value="SRPBCC_CalC_Aha1-like"/>
    <property type="match status" value="1"/>
</dbReference>
<dbReference type="InterPro" id="IPR013538">
    <property type="entry name" value="ASHA1/2-like_C"/>
</dbReference>
<dbReference type="Proteomes" id="UP000321484">
    <property type="component" value="Unassembled WGS sequence"/>
</dbReference>
<dbReference type="Gene3D" id="3.30.530.20">
    <property type="match status" value="1"/>
</dbReference>
<dbReference type="OrthoDB" id="3365660at2"/>
<comment type="similarity">
    <text evidence="1">Belongs to the AHA1 family.</text>
</comment>
<name>A0A511YXA2_9CELL</name>
<proteinExistence type="inferred from homology"/>
<evidence type="ECO:0000313" key="3">
    <source>
        <dbReference type="EMBL" id="GEN79822.1"/>
    </source>
</evidence>
<feature type="domain" description="Activator of Hsp90 ATPase homologue 1/2-like C-terminal" evidence="2">
    <location>
        <begin position="13"/>
        <end position="134"/>
    </location>
</feature>
<reference evidence="3 4" key="1">
    <citation type="submission" date="2019-07" db="EMBL/GenBank/DDBJ databases">
        <title>Whole genome shotgun sequence of Actinotalea fermentans NBRC 105374.</title>
        <authorList>
            <person name="Hosoyama A."/>
            <person name="Uohara A."/>
            <person name="Ohji S."/>
            <person name="Ichikawa N."/>
        </authorList>
    </citation>
    <scope>NUCLEOTIDE SEQUENCE [LARGE SCALE GENOMIC DNA]</scope>
    <source>
        <strain evidence="3 4">NBRC 105374</strain>
    </source>
</reference>